<gene>
    <name evidence="4" type="ORF">SNE40_017143</name>
</gene>
<keyword evidence="2" id="KW-0812">Transmembrane</keyword>
<feature type="compositionally biased region" description="Low complexity" evidence="1">
    <location>
        <begin position="197"/>
        <end position="222"/>
    </location>
</feature>
<organism evidence="4 5">
    <name type="scientific">Patella caerulea</name>
    <name type="common">Rayed Mediterranean limpet</name>
    <dbReference type="NCBI Taxonomy" id="87958"/>
    <lineage>
        <taxon>Eukaryota</taxon>
        <taxon>Metazoa</taxon>
        <taxon>Spiralia</taxon>
        <taxon>Lophotrochozoa</taxon>
        <taxon>Mollusca</taxon>
        <taxon>Gastropoda</taxon>
        <taxon>Patellogastropoda</taxon>
        <taxon>Patelloidea</taxon>
        <taxon>Patellidae</taxon>
        <taxon>Patella</taxon>
    </lineage>
</organism>
<sequence>MAPLLLIFIIEFLSSTEAMNCPSCLSKANIDFAIIGGAAGGACLLAVMIIVVVVCLLKRRKNKEYNKPPARRQGYSAYAYENCHPDEPSNVGEDAGSKGTQVSDDMIILENPMYVSADSVPKREQSNTPSDKPCYQPTVHNGENPRETFSGDQHLNPNNIYAVVNKKPKATDNPSKPTTTTNPSKPIQSHIYAVVNKTPKATDNPAKPTTPTKPSKPIKTNIYTIVNKNPKATGKLSKPTTPAKPSKPIKPPKPYPQTKPAMAVKPPVPQKPITKL</sequence>
<evidence type="ECO:0000256" key="2">
    <source>
        <dbReference type="SAM" id="Phobius"/>
    </source>
</evidence>
<keyword evidence="3" id="KW-0732">Signal</keyword>
<feature type="chain" id="PRO_5042983414" evidence="3">
    <location>
        <begin position="19"/>
        <end position="276"/>
    </location>
</feature>
<accession>A0AAN8JDA4</accession>
<keyword evidence="5" id="KW-1185">Reference proteome</keyword>
<keyword evidence="2" id="KW-0472">Membrane</keyword>
<feature type="transmembrane region" description="Helical" evidence="2">
    <location>
        <begin position="34"/>
        <end position="57"/>
    </location>
</feature>
<evidence type="ECO:0000256" key="3">
    <source>
        <dbReference type="SAM" id="SignalP"/>
    </source>
</evidence>
<reference evidence="4 5" key="1">
    <citation type="submission" date="2024-01" db="EMBL/GenBank/DDBJ databases">
        <title>The genome of the rayed Mediterranean limpet Patella caerulea (Linnaeus, 1758).</title>
        <authorList>
            <person name="Anh-Thu Weber A."/>
            <person name="Halstead-Nussloch G."/>
        </authorList>
    </citation>
    <scope>NUCLEOTIDE SEQUENCE [LARGE SCALE GENOMIC DNA]</scope>
    <source>
        <strain evidence="4">AATW-2023a</strain>
        <tissue evidence="4">Whole specimen</tissue>
    </source>
</reference>
<feature type="signal peptide" evidence="3">
    <location>
        <begin position="1"/>
        <end position="18"/>
    </location>
</feature>
<keyword evidence="2" id="KW-1133">Transmembrane helix</keyword>
<protein>
    <submittedName>
        <fullName evidence="4">Uncharacterized protein</fullName>
    </submittedName>
</protein>
<name>A0AAN8JDA4_PATCE</name>
<dbReference type="Proteomes" id="UP001347796">
    <property type="component" value="Unassembled WGS sequence"/>
</dbReference>
<feature type="compositionally biased region" description="Pro residues" evidence="1">
    <location>
        <begin position="248"/>
        <end position="257"/>
    </location>
</feature>
<evidence type="ECO:0000313" key="5">
    <source>
        <dbReference type="Proteomes" id="UP001347796"/>
    </source>
</evidence>
<evidence type="ECO:0000313" key="4">
    <source>
        <dbReference type="EMBL" id="KAK6173739.1"/>
    </source>
</evidence>
<feature type="compositionally biased region" description="Low complexity" evidence="1">
    <location>
        <begin position="173"/>
        <end position="186"/>
    </location>
</feature>
<feature type="compositionally biased region" description="Polar residues" evidence="1">
    <location>
        <begin position="150"/>
        <end position="159"/>
    </location>
</feature>
<feature type="region of interest" description="Disordered" evidence="1">
    <location>
        <begin position="118"/>
        <end position="276"/>
    </location>
</feature>
<dbReference type="EMBL" id="JAZGQO010000011">
    <property type="protein sequence ID" value="KAK6173739.1"/>
    <property type="molecule type" value="Genomic_DNA"/>
</dbReference>
<evidence type="ECO:0000256" key="1">
    <source>
        <dbReference type="SAM" id="MobiDB-lite"/>
    </source>
</evidence>
<proteinExistence type="predicted"/>
<dbReference type="AlphaFoldDB" id="A0AAN8JDA4"/>
<comment type="caution">
    <text evidence="4">The sequence shown here is derived from an EMBL/GenBank/DDBJ whole genome shotgun (WGS) entry which is preliminary data.</text>
</comment>